<gene>
    <name evidence="2" type="ordered locus">Dalk_4020</name>
</gene>
<reference evidence="2 3" key="1">
    <citation type="journal article" date="2012" name="Environ. Microbiol.">
        <title>The genome sequence of Desulfatibacillum alkenivorans AK-01: a blueprint for anaerobic alkane oxidation.</title>
        <authorList>
            <person name="Callaghan A.V."/>
            <person name="Morris B.E."/>
            <person name="Pereira I.A."/>
            <person name="McInerney M.J."/>
            <person name="Austin R.N."/>
            <person name="Groves J.T."/>
            <person name="Kukor J.J."/>
            <person name="Suflita J.M."/>
            <person name="Young L.Y."/>
            <person name="Zylstra G.J."/>
            <person name="Wawrik B."/>
        </authorList>
    </citation>
    <scope>NUCLEOTIDE SEQUENCE [LARGE SCALE GENOMIC DNA]</scope>
    <source>
        <strain evidence="2 3">AK-01</strain>
    </source>
</reference>
<proteinExistence type="predicted"/>
<evidence type="ECO:0000313" key="2">
    <source>
        <dbReference type="EMBL" id="ACL05706.1"/>
    </source>
</evidence>
<dbReference type="RefSeq" id="WP_015948754.1">
    <property type="nucleotide sequence ID" value="NC_011768.1"/>
</dbReference>
<protein>
    <recommendedName>
        <fullName evidence="1">VTC domain-containing protein</fullName>
    </recommendedName>
</protein>
<organism evidence="2 3">
    <name type="scientific">Desulfatibacillum aliphaticivorans</name>
    <dbReference type="NCBI Taxonomy" id="218208"/>
    <lineage>
        <taxon>Bacteria</taxon>
        <taxon>Pseudomonadati</taxon>
        <taxon>Thermodesulfobacteriota</taxon>
        <taxon>Desulfobacteria</taxon>
        <taxon>Desulfobacterales</taxon>
        <taxon>Desulfatibacillaceae</taxon>
        <taxon>Desulfatibacillum</taxon>
    </lineage>
</organism>
<dbReference type="KEGG" id="dal:Dalk_4020"/>
<evidence type="ECO:0000259" key="1">
    <source>
        <dbReference type="Pfam" id="PF09359"/>
    </source>
</evidence>
<keyword evidence="3" id="KW-1185">Reference proteome</keyword>
<evidence type="ECO:0000313" key="3">
    <source>
        <dbReference type="Proteomes" id="UP000000739"/>
    </source>
</evidence>
<accession>B8FLX3</accession>
<dbReference type="Gene3D" id="3.20.100.30">
    <property type="entry name" value="VTC, catalytic tunnel domain"/>
    <property type="match status" value="2"/>
</dbReference>
<dbReference type="eggNOG" id="COG3025">
    <property type="taxonomic scope" value="Bacteria"/>
</dbReference>
<dbReference type="EMBL" id="CP001322">
    <property type="protein sequence ID" value="ACL05706.1"/>
    <property type="molecule type" value="Genomic_DNA"/>
</dbReference>
<sequence>MLIQKEDSQKKTNPALLKNGVNTGGWIDQPLTGLKPDRCKEQLELVLSRYKPHSLSQIKNAGLMHRVDTKYLLPASDLEKLLAVLPPYYSVLEIDSSRVFGYRTTYFDTPEFGFYLMHHNGKMNRFKVRHRLYVESGDLYVEVKHKSNKRVTQKDRVMLSGASLSNERIKELEAKPFGGRNLRLVESIVCSYARVAFANEENGERVTLDFNLSFHDPMGEHAGVSIQPIIVEVKRKNNKAPSALIDLMGKYRQKPISFSKYCIGCSLLYKGRIKANRFKKTLMRLKRVDDSGPILSAPGSAPIH</sequence>
<dbReference type="HOGENOM" id="CLU_068202_1_0_7"/>
<dbReference type="Proteomes" id="UP000000739">
    <property type="component" value="Chromosome"/>
</dbReference>
<dbReference type="GO" id="GO:0006799">
    <property type="term" value="P:polyphosphate biosynthetic process"/>
    <property type="evidence" value="ECO:0007669"/>
    <property type="project" value="UniProtKB-ARBA"/>
</dbReference>
<name>B8FLX3_DESAL</name>
<dbReference type="Pfam" id="PF09359">
    <property type="entry name" value="VTC"/>
    <property type="match status" value="1"/>
</dbReference>
<dbReference type="AlphaFoldDB" id="B8FLX3"/>
<dbReference type="CDD" id="cd07750">
    <property type="entry name" value="PolyPPase_VTC_like"/>
    <property type="match status" value="1"/>
</dbReference>
<dbReference type="InterPro" id="IPR018966">
    <property type="entry name" value="VTC_domain"/>
</dbReference>
<feature type="domain" description="VTC" evidence="1">
    <location>
        <begin position="66"/>
        <end position="269"/>
    </location>
</feature>
<dbReference type="InterPro" id="IPR042267">
    <property type="entry name" value="VTC_sf"/>
</dbReference>